<sequence>MKTSRIRHQEENTMDEVKKDLVDAETATKLSSDFNNDICTTRTISRVTMLSLTSSESKQIMATSSQMPPPQGKYSARVVGDILKEIFMERRGDFPETSSSCHMAEMPWPRQSEREAHVDKRLRYWKEVLMQRKKMQERVQRETGKLASEVLFNRRSTLDNRDEQTVKRVLDYAERMDYERLQEASRAPVAKLPDRQDPCTCQFVVGPEATAPHAEQVGYKEVEIIGLPEVSQRELLGKEALEEKRPDGWLQSEFLDERLEQNFGAIEKVVEFFPDLTALQVTGTSVGKLKPTLAPTVLLQSDSLHTVTNSDSAPFCSEELVCETVGGTEDQSTEVEPPAPVPELGLRVNGVDYVPGEADGCYEIVTRFSCDPFRRRIKRVLELTNIGLQTLSFSWKQSTYFYNRASLLLAQDNEFFFDLDGFRLMHGESRSLVVLYQPRKVAMAVELWLLQVEPRIFCGESLLVRLHGRCTPPADYMAKLLECQCACICKSDAVAMDKLTSHLGALAPLVVPPPTCCPYPRVLDDRESFNALNPGYNCVRFDDLEVLRALHQRLKKPRERPWDLSLSTIRGYILRVEALAEREQLFAEFNDLLAPLMLGGSSLETFAGREGQKQRTRFIYVRGVICNGIAEWEDLMFNVEESFFKPELRRFYQSLLAVSDQDDEEDDEEGSHHEMRQLRPIVPIDDEKLREILEEQELDDDKIRGAVMRKLYRSKYFRDTLYIQTYSHLCNMAEDIVSVIESTEVELA</sequence>
<protein>
    <recommendedName>
        <fullName evidence="3">MYCBP-associated protein</fullName>
    </recommendedName>
</protein>
<reference evidence="1" key="1">
    <citation type="submission" date="2025-05" db="UniProtKB">
        <authorList>
            <consortium name="RefSeq"/>
        </authorList>
    </citation>
    <scope>NUCLEOTIDE SEQUENCE [LARGE SCALE GENOMIC DNA]</scope>
    <source>
        <strain evidence="1">14028-0561.14</strain>
    </source>
</reference>
<dbReference type="PANTHER" id="PTHR48421:SF1">
    <property type="entry name" value="MYCBP-ASSOCIATED PROTEIN"/>
    <property type="match status" value="1"/>
</dbReference>
<name>A0A6P4JBF4_DROKI</name>
<proteinExistence type="predicted"/>
<organism evidence="1 2">
    <name type="scientific">Drosophila kikkawai</name>
    <name type="common">Fruit fly</name>
    <dbReference type="NCBI Taxonomy" id="30033"/>
    <lineage>
        <taxon>Eukaryota</taxon>
        <taxon>Metazoa</taxon>
        <taxon>Ecdysozoa</taxon>
        <taxon>Arthropoda</taxon>
        <taxon>Hexapoda</taxon>
        <taxon>Insecta</taxon>
        <taxon>Pterygota</taxon>
        <taxon>Neoptera</taxon>
        <taxon>Endopterygota</taxon>
        <taxon>Diptera</taxon>
        <taxon>Brachycera</taxon>
        <taxon>Muscomorpha</taxon>
        <taxon>Ephydroidea</taxon>
        <taxon>Drosophilidae</taxon>
        <taxon>Drosophila</taxon>
        <taxon>Sophophora</taxon>
    </lineage>
</organism>
<dbReference type="Proteomes" id="UP001652661">
    <property type="component" value="Chromosome 2L"/>
</dbReference>
<evidence type="ECO:0008006" key="3">
    <source>
        <dbReference type="Google" id="ProtNLM"/>
    </source>
</evidence>
<keyword evidence="1" id="KW-1185">Reference proteome</keyword>
<reference evidence="2" key="2">
    <citation type="submission" date="2025-08" db="UniProtKB">
        <authorList>
            <consortium name="RefSeq"/>
        </authorList>
    </citation>
    <scope>IDENTIFICATION</scope>
    <source>
        <strain evidence="2">14028-0561.14</strain>
        <tissue evidence="2">Whole fly</tissue>
    </source>
</reference>
<accession>A0A6P4JBF4</accession>
<dbReference type="PANTHER" id="PTHR48421">
    <property type="entry name" value="MYCBP-ASSOCIATED PROTEIN"/>
    <property type="match status" value="1"/>
</dbReference>
<evidence type="ECO:0000313" key="2">
    <source>
        <dbReference type="RefSeq" id="XP_017031953.1"/>
    </source>
</evidence>
<dbReference type="OrthoDB" id="10263316at2759"/>
<dbReference type="RefSeq" id="XP_017031953.1">
    <property type="nucleotide sequence ID" value="XM_017176464.3"/>
</dbReference>
<gene>
    <name evidence="2" type="primary">LOC108081326</name>
</gene>
<dbReference type="AlphaFoldDB" id="A0A6P4JBF4"/>
<dbReference type="InterPro" id="IPR032707">
    <property type="entry name" value="MYCBPAP"/>
</dbReference>
<dbReference type="Pfam" id="PF14646">
    <property type="entry name" value="MYCBPAP"/>
    <property type="match status" value="1"/>
</dbReference>
<evidence type="ECO:0000313" key="1">
    <source>
        <dbReference type="Proteomes" id="UP001652661"/>
    </source>
</evidence>
<dbReference type="GeneID" id="108081326"/>